<dbReference type="AlphaFoldDB" id="A0A8D0AXP2"/>
<evidence type="ECO:0000256" key="2">
    <source>
        <dbReference type="ARBA" id="ARBA00009500"/>
    </source>
</evidence>
<dbReference type="Proteomes" id="UP000694568">
    <property type="component" value="Unplaced"/>
</dbReference>
<keyword evidence="14" id="KW-1185">Reference proteome</keyword>
<dbReference type="GeneTree" id="ENSGT00940000164899"/>
<evidence type="ECO:0000256" key="1">
    <source>
        <dbReference type="ARBA" id="ARBA00004613"/>
    </source>
</evidence>
<evidence type="ECO:0000259" key="12">
    <source>
        <dbReference type="SMART" id="SM00093"/>
    </source>
</evidence>
<name>A0A8D0AXP2_SANLU</name>
<feature type="signal peptide" evidence="11">
    <location>
        <begin position="1"/>
        <end position="21"/>
    </location>
</feature>
<dbReference type="Ensembl" id="ENSSLUT00000060560.1">
    <property type="protein sequence ID" value="ENSSLUP00000058874.1"/>
    <property type="gene ID" value="ENSSLUG00000025220.1"/>
</dbReference>
<evidence type="ECO:0000256" key="7">
    <source>
        <dbReference type="ARBA" id="ARBA00039512"/>
    </source>
</evidence>
<organism evidence="13 14">
    <name type="scientific">Sander lucioperca</name>
    <name type="common">Pike-perch</name>
    <name type="synonym">Perca lucioperca</name>
    <dbReference type="NCBI Taxonomy" id="283035"/>
    <lineage>
        <taxon>Eukaryota</taxon>
        <taxon>Metazoa</taxon>
        <taxon>Chordata</taxon>
        <taxon>Craniata</taxon>
        <taxon>Vertebrata</taxon>
        <taxon>Euteleostomi</taxon>
        <taxon>Actinopterygii</taxon>
        <taxon>Neopterygii</taxon>
        <taxon>Teleostei</taxon>
        <taxon>Neoteleostei</taxon>
        <taxon>Acanthomorphata</taxon>
        <taxon>Eupercaria</taxon>
        <taxon>Perciformes</taxon>
        <taxon>Percoidei</taxon>
        <taxon>Percidae</taxon>
        <taxon>Luciopercinae</taxon>
        <taxon>Sander</taxon>
    </lineage>
</organism>
<evidence type="ECO:0000256" key="8">
    <source>
        <dbReference type="ARBA" id="ARBA00042967"/>
    </source>
</evidence>
<dbReference type="Gene3D" id="2.30.39.10">
    <property type="entry name" value="Alpha-1-antitrypsin, domain 1"/>
    <property type="match status" value="1"/>
</dbReference>
<dbReference type="FunFam" id="3.30.497.10:FF:000001">
    <property type="entry name" value="Serine protease inhibitor"/>
    <property type="match status" value="1"/>
</dbReference>
<evidence type="ECO:0000256" key="11">
    <source>
        <dbReference type="SAM" id="SignalP"/>
    </source>
</evidence>
<dbReference type="InterPro" id="IPR042178">
    <property type="entry name" value="Serpin_sf_1"/>
</dbReference>
<dbReference type="SMART" id="SM00093">
    <property type="entry name" value="SERPIN"/>
    <property type="match status" value="1"/>
</dbReference>
<dbReference type="Pfam" id="PF00079">
    <property type="entry name" value="Serpin"/>
    <property type="match status" value="1"/>
</dbReference>
<accession>A0A8D0AXP2</accession>
<evidence type="ECO:0000256" key="3">
    <source>
        <dbReference type="ARBA" id="ARBA00022525"/>
    </source>
</evidence>
<evidence type="ECO:0000256" key="9">
    <source>
        <dbReference type="ARBA" id="ARBA00043177"/>
    </source>
</evidence>
<comment type="function">
    <text evidence="6">Major thyroid hormone transport protein in serum.</text>
</comment>
<comment type="subcellular location">
    <subcellularLocation>
        <location evidence="1">Secreted</location>
    </subcellularLocation>
</comment>
<reference evidence="13" key="2">
    <citation type="submission" date="2025-09" db="UniProtKB">
        <authorList>
            <consortium name="Ensembl"/>
        </authorList>
    </citation>
    <scope>IDENTIFICATION</scope>
</reference>
<dbReference type="InterPro" id="IPR036186">
    <property type="entry name" value="Serpin_sf"/>
</dbReference>
<feature type="chain" id="PRO_5034902943" description="Thyroxine-binding globulin" evidence="11">
    <location>
        <begin position="22"/>
        <end position="436"/>
    </location>
</feature>
<keyword evidence="5" id="KW-0325">Glycoprotein</keyword>
<proteinExistence type="inferred from homology"/>
<protein>
    <recommendedName>
        <fullName evidence="7">Thyroxine-binding globulin</fullName>
    </recommendedName>
    <alternativeName>
        <fullName evidence="9">Serpin A7</fullName>
    </alternativeName>
    <alternativeName>
        <fullName evidence="8">T4-binding globulin</fullName>
    </alternativeName>
</protein>
<dbReference type="Gene3D" id="3.30.497.10">
    <property type="entry name" value="Antithrombin, subunit I, domain 2"/>
    <property type="match status" value="1"/>
</dbReference>
<dbReference type="GO" id="GO:0005615">
    <property type="term" value="C:extracellular space"/>
    <property type="evidence" value="ECO:0007669"/>
    <property type="project" value="InterPro"/>
</dbReference>
<evidence type="ECO:0000313" key="14">
    <source>
        <dbReference type="Proteomes" id="UP000694568"/>
    </source>
</evidence>
<evidence type="ECO:0000256" key="5">
    <source>
        <dbReference type="ARBA" id="ARBA00023180"/>
    </source>
</evidence>
<feature type="domain" description="Serpin" evidence="12">
    <location>
        <begin position="36"/>
        <end position="382"/>
    </location>
</feature>
<dbReference type="InterPro" id="IPR023796">
    <property type="entry name" value="Serpin_dom"/>
</dbReference>
<evidence type="ECO:0000256" key="4">
    <source>
        <dbReference type="ARBA" id="ARBA00022729"/>
    </source>
</evidence>
<dbReference type="PANTHER" id="PTHR11461:SF375">
    <property type="entry name" value="THYROXINE-BINDING GLOBULIN"/>
    <property type="match status" value="1"/>
</dbReference>
<evidence type="ECO:0000256" key="6">
    <source>
        <dbReference type="ARBA" id="ARBA00037352"/>
    </source>
</evidence>
<keyword evidence="3" id="KW-0964">Secreted</keyword>
<keyword evidence="4 11" id="KW-0732">Signal</keyword>
<reference evidence="13" key="1">
    <citation type="submission" date="2025-08" db="UniProtKB">
        <authorList>
            <consortium name="Ensembl"/>
        </authorList>
    </citation>
    <scope>IDENTIFICATION</scope>
</reference>
<dbReference type="SUPFAM" id="SSF56574">
    <property type="entry name" value="Serpins"/>
    <property type="match status" value="1"/>
</dbReference>
<dbReference type="InterPro" id="IPR000215">
    <property type="entry name" value="Serpin_fam"/>
</dbReference>
<comment type="similarity">
    <text evidence="2 10">Belongs to the serpin family.</text>
</comment>
<evidence type="ECO:0000256" key="10">
    <source>
        <dbReference type="RuleBase" id="RU000411"/>
    </source>
</evidence>
<dbReference type="InterPro" id="IPR042185">
    <property type="entry name" value="Serpin_sf_2"/>
</dbReference>
<sequence length="436" mass="48492">MMMRAAVGLWVLAAVIGVGSGDSVSLVNNANKEFSFRLYRKLAADADSQGKNIFFSPASVSVALAALSVGAQGETHRQLFSGLGFSRSLLTQTDVDQAFQTFLQSANNPSQDASEGTAVFVDNDFKPKPKFLQTLKQSYFADGFNVDFSKATESADTINKYVKKKTNGKIDKLVENLDPNTVMYLISYIYYKGKWATPFDPELTKEDDFNVDENTKVPAVMMNLEDTLHAYQDQELNTTVLQLPFNSSYYMLLMLPDIMVTLENAICPNHVTKWLKAMSPRRYNVDIPKFSIKTSYKLNDVLSEMGMTDMFGDRAIFTGISEEEGLFVSDLVHQATLDVEAEAAASTRSSIELTTALPAPIPVLKFNRPFMVIIAESNTENPVLRQDYQPNHLMDHHFGSSSTAVACHIKKSEKRVLSLASLSVNSFYIIFEGKIM</sequence>
<dbReference type="PANTHER" id="PTHR11461">
    <property type="entry name" value="SERINE PROTEASE INHIBITOR, SERPIN"/>
    <property type="match status" value="1"/>
</dbReference>
<dbReference type="GO" id="GO:0004867">
    <property type="term" value="F:serine-type endopeptidase inhibitor activity"/>
    <property type="evidence" value="ECO:0007669"/>
    <property type="project" value="InterPro"/>
</dbReference>
<evidence type="ECO:0000313" key="13">
    <source>
        <dbReference type="Ensembl" id="ENSSLUP00000058874.1"/>
    </source>
</evidence>